<dbReference type="GO" id="GO:0016740">
    <property type="term" value="F:transferase activity"/>
    <property type="evidence" value="ECO:0007669"/>
    <property type="project" value="TreeGrafter"/>
</dbReference>
<dbReference type="AlphaFoldDB" id="A0A5K7Z243"/>
<sequence length="318" mass="34368">MSTIDLREVDRVEILTLQDNTIDLTQQDNSEVIQRAMPLVGLEVKNSILAEHGFSSLVTVTEGEASRCMLFDFGFSEHGAAFNADALGADLTRVESMALSHGHLDHVGGIHELVKRTGKTDVPLVLHPAAFRNPRFLKISDDFKLIFPAFTREKAESAGAAVVDTEQPYAMLDHAGAFLGQIPRTTAFEKGAPNLYCEIDGQEQQDPFDDDSAIVFNVKGKGLVVLSGCAHAGIVNTVAHAKEVTGVDKVMAVMGGFHLSGMDVDTVIQPTIDALKAVNPTYIVPTHCTGRQAIQMIEKEMPDSFVLNMSGTKLTFSA</sequence>
<dbReference type="InterPro" id="IPR041712">
    <property type="entry name" value="DHPS-like_MBL-fold"/>
</dbReference>
<dbReference type="RefSeq" id="WP_155303769.1">
    <property type="nucleotide sequence ID" value="NZ_AP021875.1"/>
</dbReference>
<proteinExistence type="predicted"/>
<dbReference type="InterPro" id="IPR001279">
    <property type="entry name" value="Metallo-B-lactamas"/>
</dbReference>
<dbReference type="EMBL" id="AP021875">
    <property type="protein sequence ID" value="BBO74785.1"/>
    <property type="molecule type" value="Genomic_DNA"/>
</dbReference>
<dbReference type="InterPro" id="IPR052926">
    <property type="entry name" value="Metallo-beta-lactamase_dom"/>
</dbReference>
<keyword evidence="2" id="KW-0378">Hydrolase</keyword>
<gene>
    <name evidence="2" type="ORF">DSCW_22020</name>
</gene>
<dbReference type="KEGG" id="dwd:DSCW_22020"/>
<organism evidence="2 3">
    <name type="scientific">Desulfosarcina widdelii</name>
    <dbReference type="NCBI Taxonomy" id="947919"/>
    <lineage>
        <taxon>Bacteria</taxon>
        <taxon>Pseudomonadati</taxon>
        <taxon>Thermodesulfobacteriota</taxon>
        <taxon>Desulfobacteria</taxon>
        <taxon>Desulfobacterales</taxon>
        <taxon>Desulfosarcinaceae</taxon>
        <taxon>Desulfosarcina</taxon>
    </lineage>
</organism>
<evidence type="ECO:0000313" key="2">
    <source>
        <dbReference type="EMBL" id="BBO74785.1"/>
    </source>
</evidence>
<protein>
    <submittedName>
        <fullName evidence="2">MBL fold metallo-hydrolase</fullName>
    </submittedName>
</protein>
<dbReference type="SUPFAM" id="SSF56281">
    <property type="entry name" value="Metallo-hydrolase/oxidoreductase"/>
    <property type="match status" value="1"/>
</dbReference>
<dbReference type="Proteomes" id="UP000427769">
    <property type="component" value="Chromosome"/>
</dbReference>
<evidence type="ECO:0000259" key="1">
    <source>
        <dbReference type="Pfam" id="PF00753"/>
    </source>
</evidence>
<reference evidence="2 3" key="1">
    <citation type="submission" date="2019-11" db="EMBL/GenBank/DDBJ databases">
        <title>Comparative genomics of hydrocarbon-degrading Desulfosarcina strains.</title>
        <authorList>
            <person name="Watanabe M."/>
            <person name="Kojima H."/>
            <person name="Fukui M."/>
        </authorList>
    </citation>
    <scope>NUCLEOTIDE SEQUENCE [LARGE SCALE GENOMIC DNA]</scope>
    <source>
        <strain evidence="2 3">PP31</strain>
    </source>
</reference>
<dbReference type="Pfam" id="PF00753">
    <property type="entry name" value="Lactamase_B"/>
    <property type="match status" value="1"/>
</dbReference>
<name>A0A5K7Z243_9BACT</name>
<dbReference type="InterPro" id="IPR036866">
    <property type="entry name" value="RibonucZ/Hydroxyglut_hydro"/>
</dbReference>
<feature type="domain" description="Metallo-beta-lactamase" evidence="1">
    <location>
        <begin position="57"/>
        <end position="153"/>
    </location>
</feature>
<accession>A0A5K7Z243</accession>
<dbReference type="GO" id="GO:0016787">
    <property type="term" value="F:hydrolase activity"/>
    <property type="evidence" value="ECO:0007669"/>
    <property type="project" value="UniProtKB-KW"/>
</dbReference>
<dbReference type="PANTHER" id="PTHR13754">
    <property type="entry name" value="METALLO-BETA-LACTAMASE SUPERFAMILY PROTEIN"/>
    <property type="match status" value="1"/>
</dbReference>
<dbReference type="OrthoDB" id="9803916at2"/>
<keyword evidence="3" id="KW-1185">Reference proteome</keyword>
<dbReference type="Gene3D" id="3.60.15.10">
    <property type="entry name" value="Ribonuclease Z/Hydroxyacylglutathione hydrolase-like"/>
    <property type="match status" value="1"/>
</dbReference>
<evidence type="ECO:0000313" key="3">
    <source>
        <dbReference type="Proteomes" id="UP000427769"/>
    </source>
</evidence>
<dbReference type="CDD" id="cd07713">
    <property type="entry name" value="DHPS-like_MBL-fold"/>
    <property type="match status" value="1"/>
</dbReference>
<dbReference type="PANTHER" id="PTHR13754:SF18">
    <property type="entry name" value="7,8-DIHYDROPTERIN-6-METHYL-4-(BETA-D-RIBOFURANOSYL)-AMINOBENZENE-5'-PHOSPHATE SYNTHASE"/>
    <property type="match status" value="1"/>
</dbReference>